<dbReference type="InterPro" id="IPR029063">
    <property type="entry name" value="SAM-dependent_MTases_sf"/>
</dbReference>
<evidence type="ECO:0000259" key="4">
    <source>
        <dbReference type="Pfam" id="PF13649"/>
    </source>
</evidence>
<evidence type="ECO:0000313" key="6">
    <source>
        <dbReference type="Proteomes" id="UP000703674"/>
    </source>
</evidence>
<protein>
    <submittedName>
        <fullName evidence="5">Class I SAM-dependent methyltransferase</fullName>
    </submittedName>
</protein>
<sequence length="193" mass="21249">MDPSNGYEKIAEQFLEHREHDVERTGASAVSGWAKTLAPAAAVLDLGCGSGIPISQVFMEAGMKVYGIDASPTMIGRFRSNFPGSNAACESIEQSSFFDRSFDAIIAWGLLFLLPENSQESLIKKVAGALKPHGKFLFTAPHQKVEWTDVMSKHTSRSLGGRKYRKLISENGLSLMREFDDKAGNHYFCAEKI</sequence>
<dbReference type="EMBL" id="JAAVJR010000002">
    <property type="protein sequence ID" value="NJW52260.1"/>
    <property type="molecule type" value="Genomic_DNA"/>
</dbReference>
<dbReference type="RefSeq" id="WP_168137366.1">
    <property type="nucleotide sequence ID" value="NZ_JAAVJR010000002.1"/>
</dbReference>
<dbReference type="PANTHER" id="PTHR43464:SF19">
    <property type="entry name" value="UBIQUINONE BIOSYNTHESIS O-METHYLTRANSFERASE, MITOCHONDRIAL"/>
    <property type="match status" value="1"/>
</dbReference>
<dbReference type="GO" id="GO:0008168">
    <property type="term" value="F:methyltransferase activity"/>
    <property type="evidence" value="ECO:0007669"/>
    <property type="project" value="UniProtKB-KW"/>
</dbReference>
<keyword evidence="3" id="KW-0949">S-adenosyl-L-methionine</keyword>
<reference evidence="5 6" key="1">
    <citation type="submission" date="2020-03" db="EMBL/GenBank/DDBJ databases">
        <title>Salinimicrobium sp. nov, isolated from SCS.</title>
        <authorList>
            <person name="Cao W.R."/>
        </authorList>
    </citation>
    <scope>NUCLEOTIDE SEQUENCE [LARGE SCALE GENOMIC DNA]</scope>
    <source>
        <strain evidence="6">J15B91</strain>
    </source>
</reference>
<dbReference type="Proteomes" id="UP000703674">
    <property type="component" value="Unassembled WGS sequence"/>
</dbReference>
<keyword evidence="1 5" id="KW-0489">Methyltransferase</keyword>
<dbReference type="Gene3D" id="3.40.50.150">
    <property type="entry name" value="Vaccinia Virus protein VP39"/>
    <property type="match status" value="1"/>
</dbReference>
<dbReference type="PANTHER" id="PTHR43464">
    <property type="entry name" value="METHYLTRANSFERASE"/>
    <property type="match status" value="1"/>
</dbReference>
<name>A0ABX1CWF1_9FLAO</name>
<evidence type="ECO:0000256" key="2">
    <source>
        <dbReference type="ARBA" id="ARBA00022679"/>
    </source>
</evidence>
<proteinExistence type="predicted"/>
<dbReference type="SUPFAM" id="SSF53335">
    <property type="entry name" value="S-adenosyl-L-methionine-dependent methyltransferases"/>
    <property type="match status" value="1"/>
</dbReference>
<evidence type="ECO:0000313" key="5">
    <source>
        <dbReference type="EMBL" id="NJW52260.1"/>
    </source>
</evidence>
<evidence type="ECO:0000256" key="3">
    <source>
        <dbReference type="ARBA" id="ARBA00022691"/>
    </source>
</evidence>
<organism evidence="5 6">
    <name type="scientific">Salinimicrobium oceani</name>
    <dbReference type="NCBI Taxonomy" id="2722702"/>
    <lineage>
        <taxon>Bacteria</taxon>
        <taxon>Pseudomonadati</taxon>
        <taxon>Bacteroidota</taxon>
        <taxon>Flavobacteriia</taxon>
        <taxon>Flavobacteriales</taxon>
        <taxon>Flavobacteriaceae</taxon>
        <taxon>Salinimicrobium</taxon>
    </lineage>
</organism>
<keyword evidence="6" id="KW-1185">Reference proteome</keyword>
<gene>
    <name evidence="5" type="ORF">HC175_04955</name>
</gene>
<comment type="caution">
    <text evidence="5">The sequence shown here is derived from an EMBL/GenBank/DDBJ whole genome shotgun (WGS) entry which is preliminary data.</text>
</comment>
<dbReference type="GO" id="GO:0032259">
    <property type="term" value="P:methylation"/>
    <property type="evidence" value="ECO:0007669"/>
    <property type="project" value="UniProtKB-KW"/>
</dbReference>
<accession>A0ABX1CWF1</accession>
<dbReference type="CDD" id="cd02440">
    <property type="entry name" value="AdoMet_MTases"/>
    <property type="match status" value="1"/>
</dbReference>
<dbReference type="Pfam" id="PF13649">
    <property type="entry name" value="Methyltransf_25"/>
    <property type="match status" value="1"/>
</dbReference>
<feature type="domain" description="Methyltransferase" evidence="4">
    <location>
        <begin position="43"/>
        <end position="134"/>
    </location>
</feature>
<evidence type="ECO:0000256" key="1">
    <source>
        <dbReference type="ARBA" id="ARBA00022603"/>
    </source>
</evidence>
<dbReference type="InterPro" id="IPR041698">
    <property type="entry name" value="Methyltransf_25"/>
</dbReference>
<keyword evidence="2" id="KW-0808">Transferase</keyword>